<comment type="similarity">
    <text evidence="8">Belongs to the glycosyl hydrolase 16 family.</text>
</comment>
<name>A0A8T2TP16_CERRI</name>
<dbReference type="InterPro" id="IPR013320">
    <property type="entry name" value="ConA-like_dom_sf"/>
</dbReference>
<accession>A0A8T2TP16</accession>
<evidence type="ECO:0000313" key="11">
    <source>
        <dbReference type="Proteomes" id="UP000825935"/>
    </source>
</evidence>
<evidence type="ECO:0000256" key="1">
    <source>
        <dbReference type="ARBA" id="ARBA00022679"/>
    </source>
</evidence>
<dbReference type="Pfam" id="PF00722">
    <property type="entry name" value="Glyco_hydro_16"/>
    <property type="match status" value="1"/>
</dbReference>
<dbReference type="GO" id="GO:0048046">
    <property type="term" value="C:apoplast"/>
    <property type="evidence" value="ECO:0007669"/>
    <property type="project" value="UniProtKB-SubCell"/>
</dbReference>
<dbReference type="PIRSF" id="PIRSF005604">
    <property type="entry name" value="XET"/>
    <property type="match status" value="1"/>
</dbReference>
<keyword evidence="2 8" id="KW-0378">Hydrolase</keyword>
<dbReference type="GO" id="GO:0004553">
    <property type="term" value="F:hydrolase activity, hydrolyzing O-glycosyl compounds"/>
    <property type="evidence" value="ECO:0007669"/>
    <property type="project" value="InterPro"/>
</dbReference>
<evidence type="ECO:0000256" key="6">
    <source>
        <dbReference type="PIRSR" id="PIRSR005604-1"/>
    </source>
</evidence>
<keyword evidence="8" id="KW-0732">Signal</keyword>
<comment type="caution">
    <text evidence="10">The sequence shown here is derived from an EMBL/GenBank/DDBJ whole genome shotgun (WGS) entry which is preliminary data.</text>
</comment>
<sequence>MEKMHSIWVTAIFISMIATVVAVSPIPTAGPYRSPELFDRNFYAGWRPDYTWLEDDGRTINIKLDNESGSGFQSKNTYLYGYVSMSIKLVPGNSAGIVVAYYMSSPRTDKIFVWDEIDFEFLGNVTGQPWILQTNLFANGIGGREEMLYLWFDPTANHHTYSILWNSRQIVWYVDDKPIRVYRNTCRTRARFPGWRAMNVYSSIWNADNWATRGGQDKTDWTYAPFVASYTNFSVYACNWEQPGPPPTCFSKSTRYWWDRPNRWTLNRSERSDYTYIRQQYMVYDYCKDVTRYPVSMPECSDRPW</sequence>
<dbReference type="EC" id="2.4.1.207" evidence="8"/>
<comment type="subcellular location">
    <subcellularLocation>
        <location evidence="8">Secreted</location>
        <location evidence="8">Cell wall</location>
    </subcellularLocation>
    <subcellularLocation>
        <location evidence="8">Secreted</location>
        <location evidence="8">Extracellular space</location>
        <location evidence="8">Apoplast</location>
    </subcellularLocation>
</comment>
<keyword evidence="3" id="KW-1015">Disulfide bond</keyword>
<dbReference type="CDD" id="cd02176">
    <property type="entry name" value="GH16_XET"/>
    <property type="match status" value="1"/>
</dbReference>
<keyword evidence="1 8" id="KW-0808">Transferase</keyword>
<dbReference type="InterPro" id="IPR016455">
    <property type="entry name" value="XTH"/>
</dbReference>
<dbReference type="InterPro" id="IPR044791">
    <property type="entry name" value="Beta-glucanase/XTH"/>
</dbReference>
<evidence type="ECO:0000256" key="3">
    <source>
        <dbReference type="ARBA" id="ARBA00023157"/>
    </source>
</evidence>
<keyword evidence="5 8" id="KW-0326">Glycosidase</keyword>
<comment type="function">
    <text evidence="8">Catalyzes xyloglucan endohydrolysis (XEH) and/or endotransglycosylation (XET). Cleaves and religates xyloglucan polymers, an essential constituent of the primary cell wall, and thereby participates in cell wall construction of growing tissues.</text>
</comment>
<dbReference type="Pfam" id="PF06955">
    <property type="entry name" value="XET_C"/>
    <property type="match status" value="1"/>
</dbReference>
<gene>
    <name evidence="10" type="ORF">KP509_11G011400</name>
</gene>
<dbReference type="PROSITE" id="PS51762">
    <property type="entry name" value="GH16_2"/>
    <property type="match status" value="1"/>
</dbReference>
<evidence type="ECO:0000256" key="5">
    <source>
        <dbReference type="ARBA" id="ARBA00023295"/>
    </source>
</evidence>
<dbReference type="Proteomes" id="UP000825935">
    <property type="component" value="Chromosome 11"/>
</dbReference>
<dbReference type="InterPro" id="IPR000757">
    <property type="entry name" value="Beta-glucanase-like"/>
</dbReference>
<keyword evidence="11" id="KW-1185">Reference proteome</keyword>
<organism evidence="10 11">
    <name type="scientific">Ceratopteris richardii</name>
    <name type="common">Triangle waterfern</name>
    <dbReference type="NCBI Taxonomy" id="49495"/>
    <lineage>
        <taxon>Eukaryota</taxon>
        <taxon>Viridiplantae</taxon>
        <taxon>Streptophyta</taxon>
        <taxon>Embryophyta</taxon>
        <taxon>Tracheophyta</taxon>
        <taxon>Polypodiopsida</taxon>
        <taxon>Polypodiidae</taxon>
        <taxon>Polypodiales</taxon>
        <taxon>Pteridineae</taxon>
        <taxon>Pteridaceae</taxon>
        <taxon>Parkerioideae</taxon>
        <taxon>Ceratopteris</taxon>
    </lineage>
</organism>
<protein>
    <recommendedName>
        <fullName evidence="8">Xyloglucan endotransglucosylase/hydrolase</fullName>
        <ecNumber evidence="8">2.4.1.207</ecNumber>
    </recommendedName>
</protein>
<keyword evidence="8" id="KW-0134">Cell wall</keyword>
<dbReference type="Gene3D" id="2.60.120.200">
    <property type="match status" value="1"/>
</dbReference>
<dbReference type="FunFam" id="2.60.120.200:FF:000025">
    <property type="entry name" value="Xyloglucan endotransglucosylase/hydrolase"/>
    <property type="match status" value="1"/>
</dbReference>
<feature type="chain" id="PRO_5035967536" description="Xyloglucan endotransglucosylase/hydrolase" evidence="8">
    <location>
        <begin position="23"/>
        <end position="305"/>
    </location>
</feature>
<dbReference type="GO" id="GO:0071555">
    <property type="term" value="P:cell wall organization"/>
    <property type="evidence" value="ECO:0007669"/>
    <property type="project" value="UniProtKB-KW"/>
</dbReference>
<proteinExistence type="inferred from homology"/>
<dbReference type="SUPFAM" id="SSF49899">
    <property type="entry name" value="Concanavalin A-like lectins/glucanases"/>
    <property type="match status" value="1"/>
</dbReference>
<dbReference type="GO" id="GO:0016762">
    <property type="term" value="F:xyloglucan:xyloglucosyl transferase activity"/>
    <property type="evidence" value="ECO:0007669"/>
    <property type="project" value="UniProtKB-EC"/>
</dbReference>
<feature type="active site" description="Proton donor" evidence="6">
    <location>
        <position position="120"/>
    </location>
</feature>
<feature type="signal peptide" evidence="8">
    <location>
        <begin position="1"/>
        <end position="22"/>
    </location>
</feature>
<dbReference type="PROSITE" id="PS01034">
    <property type="entry name" value="GH16_1"/>
    <property type="match status" value="1"/>
</dbReference>
<evidence type="ECO:0000313" key="10">
    <source>
        <dbReference type="EMBL" id="KAH7424492.1"/>
    </source>
</evidence>
<comment type="PTM">
    <text evidence="8">Contains at least one intrachain disulfide bond essential for its enzymatic activity.</text>
</comment>
<feature type="domain" description="GH16" evidence="9">
    <location>
        <begin position="19"/>
        <end position="230"/>
    </location>
</feature>
<keyword evidence="4" id="KW-0325">Glycoprotein</keyword>
<feature type="glycosylation site" description="N-linked (GlcNAc...) asparagine" evidence="7">
    <location>
        <position position="124"/>
    </location>
</feature>
<dbReference type="InterPro" id="IPR010713">
    <property type="entry name" value="XET_C"/>
</dbReference>
<evidence type="ECO:0000256" key="2">
    <source>
        <dbReference type="ARBA" id="ARBA00022801"/>
    </source>
</evidence>
<dbReference type="InterPro" id="IPR008263">
    <property type="entry name" value="GH16_AS"/>
</dbReference>
<keyword evidence="8" id="KW-0964">Secreted</keyword>
<feature type="active site" description="Nucleophile" evidence="6">
    <location>
        <position position="116"/>
    </location>
</feature>
<evidence type="ECO:0000256" key="7">
    <source>
        <dbReference type="PIRSR" id="PIRSR005604-2"/>
    </source>
</evidence>
<evidence type="ECO:0000259" key="9">
    <source>
        <dbReference type="PROSITE" id="PS51762"/>
    </source>
</evidence>
<keyword evidence="8" id="KW-0961">Cell wall biogenesis/degradation</keyword>
<dbReference type="PANTHER" id="PTHR31062">
    <property type="entry name" value="XYLOGLUCAN ENDOTRANSGLUCOSYLASE/HYDROLASE PROTEIN 8-RELATED"/>
    <property type="match status" value="1"/>
</dbReference>
<reference evidence="10" key="1">
    <citation type="submission" date="2021-08" db="EMBL/GenBank/DDBJ databases">
        <title>WGS assembly of Ceratopteris richardii.</title>
        <authorList>
            <person name="Marchant D.B."/>
            <person name="Chen G."/>
            <person name="Jenkins J."/>
            <person name="Shu S."/>
            <person name="Leebens-Mack J."/>
            <person name="Grimwood J."/>
            <person name="Schmutz J."/>
            <person name="Soltis P."/>
            <person name="Soltis D."/>
            <person name="Chen Z.-H."/>
        </authorList>
    </citation>
    <scope>NUCLEOTIDE SEQUENCE</scope>
    <source>
        <strain evidence="10">Whitten #5841</strain>
        <tissue evidence="10">Leaf</tissue>
    </source>
</reference>
<evidence type="ECO:0000256" key="4">
    <source>
        <dbReference type="ARBA" id="ARBA00023180"/>
    </source>
</evidence>
<dbReference type="GO" id="GO:0010411">
    <property type="term" value="P:xyloglucan metabolic process"/>
    <property type="evidence" value="ECO:0007669"/>
    <property type="project" value="InterPro"/>
</dbReference>
<dbReference type="AlphaFoldDB" id="A0A8T2TP16"/>
<dbReference type="EMBL" id="CM035416">
    <property type="protein sequence ID" value="KAH7424492.1"/>
    <property type="molecule type" value="Genomic_DNA"/>
</dbReference>
<evidence type="ECO:0000256" key="8">
    <source>
        <dbReference type="RuleBase" id="RU361120"/>
    </source>
</evidence>
<keyword evidence="8" id="KW-0052">Apoplast</keyword>
<dbReference type="OrthoDB" id="4781at2759"/>
<dbReference type="GO" id="GO:0042546">
    <property type="term" value="P:cell wall biogenesis"/>
    <property type="evidence" value="ECO:0007669"/>
    <property type="project" value="InterPro"/>
</dbReference>